<accession>A0ABR2QA18</accession>
<dbReference type="PANTHER" id="PTHR42944:SF1">
    <property type="entry name" value="ADENINE DNA GLYCOSYLASE"/>
    <property type="match status" value="1"/>
</dbReference>
<organism evidence="9 10">
    <name type="scientific">Hibiscus sabdariffa</name>
    <name type="common">roselle</name>
    <dbReference type="NCBI Taxonomy" id="183260"/>
    <lineage>
        <taxon>Eukaryota</taxon>
        <taxon>Viridiplantae</taxon>
        <taxon>Streptophyta</taxon>
        <taxon>Embryophyta</taxon>
        <taxon>Tracheophyta</taxon>
        <taxon>Spermatophyta</taxon>
        <taxon>Magnoliopsida</taxon>
        <taxon>eudicotyledons</taxon>
        <taxon>Gunneridae</taxon>
        <taxon>Pentapetalae</taxon>
        <taxon>rosids</taxon>
        <taxon>malvids</taxon>
        <taxon>Malvales</taxon>
        <taxon>Malvaceae</taxon>
        <taxon>Malvoideae</taxon>
        <taxon>Hibiscus</taxon>
    </lineage>
</organism>
<dbReference type="Gene3D" id="3.90.79.10">
    <property type="entry name" value="Nucleoside Triphosphate Pyrophosphohydrolase"/>
    <property type="match status" value="1"/>
</dbReference>
<keyword evidence="6" id="KW-0411">Iron-sulfur</keyword>
<dbReference type="PANTHER" id="PTHR42944">
    <property type="entry name" value="ADENINE DNA GLYCOSYLASE"/>
    <property type="match status" value="1"/>
</dbReference>
<reference evidence="9 10" key="1">
    <citation type="journal article" date="2024" name="G3 (Bethesda)">
        <title>Genome assembly of Hibiscus sabdariffa L. provides insights into metabolisms of medicinal natural products.</title>
        <authorList>
            <person name="Kim T."/>
        </authorList>
    </citation>
    <scope>NUCLEOTIDE SEQUENCE [LARGE SCALE GENOMIC DNA]</scope>
    <source>
        <strain evidence="9">TK-2024</strain>
        <tissue evidence="9">Old leaves</tissue>
    </source>
</reference>
<evidence type="ECO:0000256" key="1">
    <source>
        <dbReference type="ARBA" id="ARBA00001966"/>
    </source>
</evidence>
<dbReference type="EMBL" id="JBBPBN010000042">
    <property type="protein sequence ID" value="KAK8997528.1"/>
    <property type="molecule type" value="Genomic_DNA"/>
</dbReference>
<keyword evidence="3" id="KW-0227">DNA damage</keyword>
<evidence type="ECO:0000313" key="10">
    <source>
        <dbReference type="Proteomes" id="UP001396334"/>
    </source>
</evidence>
<keyword evidence="7" id="KW-0234">DNA repair</keyword>
<evidence type="ECO:0000256" key="8">
    <source>
        <dbReference type="ARBA" id="ARBA00023295"/>
    </source>
</evidence>
<evidence type="ECO:0000256" key="7">
    <source>
        <dbReference type="ARBA" id="ARBA00023204"/>
    </source>
</evidence>
<dbReference type="InterPro" id="IPR011257">
    <property type="entry name" value="DNA_glycosylase"/>
</dbReference>
<evidence type="ECO:0000256" key="3">
    <source>
        <dbReference type="ARBA" id="ARBA00022763"/>
    </source>
</evidence>
<dbReference type="Proteomes" id="UP001396334">
    <property type="component" value="Unassembled WGS sequence"/>
</dbReference>
<protein>
    <submittedName>
        <fullName evidence="9">Uncharacterized protein</fullName>
    </submittedName>
</protein>
<keyword evidence="5" id="KW-0408">Iron</keyword>
<keyword evidence="4" id="KW-0378">Hydrolase</keyword>
<comment type="caution">
    <text evidence="9">The sequence shown here is derived from an EMBL/GenBank/DDBJ whole genome shotgun (WGS) entry which is preliminary data.</text>
</comment>
<evidence type="ECO:0000256" key="2">
    <source>
        <dbReference type="ARBA" id="ARBA00022723"/>
    </source>
</evidence>
<sequence>MLQQTSFRLSLTTTTVGCKNGPPFYAFRRLLSRSSVKLNDMWAGLGYYRRARFLLEGAKMIVAAGGDEYPNTLSSLRKQLNLLSFTTKGFQPVFDGTRNDESSMVTDYPIEVVKANQRNDFSIVCVVEISASLDGSHQCKSDSRSLLIRRLDEGLLVDLWEFPLCYIG</sequence>
<evidence type="ECO:0000256" key="6">
    <source>
        <dbReference type="ARBA" id="ARBA00023014"/>
    </source>
</evidence>
<dbReference type="SUPFAM" id="SSF48150">
    <property type="entry name" value="DNA-glycosylase"/>
    <property type="match status" value="1"/>
</dbReference>
<evidence type="ECO:0000256" key="5">
    <source>
        <dbReference type="ARBA" id="ARBA00023004"/>
    </source>
</evidence>
<proteinExistence type="predicted"/>
<dbReference type="Gene3D" id="1.10.340.30">
    <property type="entry name" value="Hypothetical protein, domain 2"/>
    <property type="match status" value="1"/>
</dbReference>
<comment type="cofactor">
    <cofactor evidence="1">
        <name>[4Fe-4S] cluster</name>
        <dbReference type="ChEBI" id="CHEBI:49883"/>
    </cofactor>
</comment>
<dbReference type="InterPro" id="IPR044298">
    <property type="entry name" value="MIG/MutY"/>
</dbReference>
<keyword evidence="2" id="KW-0479">Metal-binding</keyword>
<evidence type="ECO:0000313" key="9">
    <source>
        <dbReference type="EMBL" id="KAK8997528.1"/>
    </source>
</evidence>
<keyword evidence="10" id="KW-1185">Reference proteome</keyword>
<keyword evidence="8" id="KW-0326">Glycosidase</keyword>
<name>A0ABR2QA18_9ROSI</name>
<gene>
    <name evidence="9" type="ORF">V6N11_012085</name>
</gene>
<evidence type="ECO:0000256" key="4">
    <source>
        <dbReference type="ARBA" id="ARBA00022801"/>
    </source>
</evidence>